<dbReference type="UniPathway" id="UPA00378"/>
<feature type="domain" description="Fucosyltransferase N-terminal" evidence="14">
    <location>
        <begin position="93"/>
        <end position="194"/>
    </location>
</feature>
<dbReference type="PANTHER" id="PTHR11929">
    <property type="entry name" value="ALPHA- 1,3 -FUCOSYLTRANSFERASE"/>
    <property type="match status" value="1"/>
</dbReference>
<dbReference type="Proteomes" id="UP000594262">
    <property type="component" value="Unplaced"/>
</dbReference>
<accession>A0A7M6DLB9</accession>
<dbReference type="InterPro" id="IPR055270">
    <property type="entry name" value="Glyco_tran_10_C"/>
</dbReference>
<keyword evidence="11" id="KW-0333">Golgi apparatus</keyword>
<dbReference type="EnsemblMetazoa" id="CLYHEMT014799.1">
    <property type="protein sequence ID" value="CLYHEMP014799.1"/>
    <property type="gene ID" value="CLYHEMG014799"/>
</dbReference>
<keyword evidence="6" id="KW-0735">Signal-anchor</keyword>
<keyword evidence="9" id="KW-0325">Glycoprotein</keyword>
<sequence>MLPSLLAFIFNLLVILDLQHQTVCFEECYKKDVNNQSNMNCNASLAQKKSRLLHLPNHKEPSNKKDNISRFLGNINNYPTLNDPRYVIQNGRHPTIIWWTNSFYPHDEKDTILQCPRGPCHVTSNREYYWSNTTRAFVFYGTSFRANDLPLPRLPHHEWALIHEESPKNNWILSDPLGISVFNHTATFRRESDYPLTTHFIRDVDEWFDEEYYVTTADKNRFQKKEGLGIAVYVQRDCEPPSDRDAYVRELMKHIKIDSYGPCVNNKKMPREINGFVKLSSEKYYHFLAKYKFQIAFENCRCKDYMTEKVFRPLCIGSVPVYLGSKEARDLMPSNKSIIMVDDFESPKDLADFLIAVNANDTLYEEYLQHRKTKTITNPKLLNILKNQPWKLLHKNYKTNFGHYMFSGYTCYVCDQLHLRNQNLKQHLKDRNKHPIMPPHVADQSHLGCSLPVRTIQRPNEDHYYKQTVYNYGNEEAKALVQMLQANETDTKTFERKYLKRKTDRYP</sequence>
<protein>
    <recommendedName>
        <fullName evidence="11">Fucosyltransferase</fullName>
        <ecNumber evidence="11">2.4.1.-</ecNumber>
    </recommendedName>
</protein>
<evidence type="ECO:0000256" key="4">
    <source>
        <dbReference type="ARBA" id="ARBA00022679"/>
    </source>
</evidence>
<dbReference type="FunFam" id="3.40.50.11660:FF:000002">
    <property type="entry name" value="Alpha-(1,3)-fucosyltransferase"/>
    <property type="match status" value="1"/>
</dbReference>
<evidence type="ECO:0000259" key="13">
    <source>
        <dbReference type="Pfam" id="PF00852"/>
    </source>
</evidence>
<dbReference type="InterPro" id="IPR031481">
    <property type="entry name" value="Glyco_tran_10_N"/>
</dbReference>
<evidence type="ECO:0000256" key="7">
    <source>
        <dbReference type="ARBA" id="ARBA00022989"/>
    </source>
</evidence>
<dbReference type="OrthoDB" id="9993460at2759"/>
<name>A0A7M6DLB9_9CNID</name>
<evidence type="ECO:0000256" key="2">
    <source>
        <dbReference type="ARBA" id="ARBA00008919"/>
    </source>
</evidence>
<keyword evidence="4 11" id="KW-0808">Transferase</keyword>
<dbReference type="AlphaFoldDB" id="A0A7M6DLB9"/>
<comment type="pathway">
    <text evidence="1">Protein modification; protein glycosylation.</text>
</comment>
<evidence type="ECO:0000256" key="1">
    <source>
        <dbReference type="ARBA" id="ARBA00004922"/>
    </source>
</evidence>
<evidence type="ECO:0000259" key="14">
    <source>
        <dbReference type="Pfam" id="PF17039"/>
    </source>
</evidence>
<keyword evidence="12" id="KW-0732">Signal</keyword>
<reference evidence="15" key="1">
    <citation type="submission" date="2021-01" db="UniProtKB">
        <authorList>
            <consortium name="EnsemblMetazoa"/>
        </authorList>
    </citation>
    <scope>IDENTIFICATION</scope>
</reference>
<comment type="subcellular location">
    <subcellularLocation>
        <location evidence="10">Endomembrane system</location>
        <topology evidence="10">Single-pass type II membrane protein</topology>
    </subcellularLocation>
    <subcellularLocation>
        <location evidence="11">Golgi apparatus</location>
        <location evidence="11">Golgi stack membrane</location>
        <topology evidence="11">Single-pass type II membrane protein</topology>
    </subcellularLocation>
</comment>
<feature type="domain" description="Fucosyltransferase C-terminal" evidence="13">
    <location>
        <begin position="231"/>
        <end position="423"/>
    </location>
</feature>
<keyword evidence="16" id="KW-1185">Reference proteome</keyword>
<evidence type="ECO:0000256" key="11">
    <source>
        <dbReference type="RuleBase" id="RU003832"/>
    </source>
</evidence>
<feature type="chain" id="PRO_5029575700" description="Fucosyltransferase" evidence="12">
    <location>
        <begin position="25"/>
        <end position="507"/>
    </location>
</feature>
<keyword evidence="7" id="KW-1133">Transmembrane helix</keyword>
<organism evidence="15 16">
    <name type="scientific">Clytia hemisphaerica</name>
    <dbReference type="NCBI Taxonomy" id="252671"/>
    <lineage>
        <taxon>Eukaryota</taxon>
        <taxon>Metazoa</taxon>
        <taxon>Cnidaria</taxon>
        <taxon>Hydrozoa</taxon>
        <taxon>Hydroidolina</taxon>
        <taxon>Leptothecata</taxon>
        <taxon>Obeliida</taxon>
        <taxon>Clytiidae</taxon>
        <taxon>Clytia</taxon>
    </lineage>
</organism>
<evidence type="ECO:0000256" key="9">
    <source>
        <dbReference type="ARBA" id="ARBA00023180"/>
    </source>
</evidence>
<feature type="signal peptide" evidence="12">
    <location>
        <begin position="1"/>
        <end position="24"/>
    </location>
</feature>
<dbReference type="Gene3D" id="3.40.50.11660">
    <property type="entry name" value="Glycosyl transferase family 10, C-terminal domain"/>
    <property type="match status" value="1"/>
</dbReference>
<dbReference type="Pfam" id="PF17039">
    <property type="entry name" value="Glyco_tran_10_N"/>
    <property type="match status" value="1"/>
</dbReference>
<keyword evidence="8" id="KW-0472">Membrane</keyword>
<comment type="similarity">
    <text evidence="2 11">Belongs to the glycosyltransferase 10 family.</text>
</comment>
<evidence type="ECO:0000256" key="6">
    <source>
        <dbReference type="ARBA" id="ARBA00022968"/>
    </source>
</evidence>
<dbReference type="PANTHER" id="PTHR11929:SF194">
    <property type="entry name" value="ALPHA-(1,3)-FUCOSYLTRANSFERASE 10"/>
    <property type="match status" value="1"/>
</dbReference>
<keyword evidence="3 11" id="KW-0328">Glycosyltransferase</keyword>
<dbReference type="SUPFAM" id="SSF53756">
    <property type="entry name" value="UDP-Glycosyltransferase/glycogen phosphorylase"/>
    <property type="match status" value="1"/>
</dbReference>
<evidence type="ECO:0000256" key="5">
    <source>
        <dbReference type="ARBA" id="ARBA00022692"/>
    </source>
</evidence>
<dbReference type="InterPro" id="IPR001503">
    <property type="entry name" value="Glyco_trans_10"/>
</dbReference>
<dbReference type="Pfam" id="PF00852">
    <property type="entry name" value="Glyco_transf_10"/>
    <property type="match status" value="1"/>
</dbReference>
<dbReference type="InterPro" id="IPR038577">
    <property type="entry name" value="GT10-like_C_sf"/>
</dbReference>
<evidence type="ECO:0000256" key="3">
    <source>
        <dbReference type="ARBA" id="ARBA00022676"/>
    </source>
</evidence>
<keyword evidence="5 11" id="KW-0812">Transmembrane</keyword>
<evidence type="ECO:0000313" key="16">
    <source>
        <dbReference type="Proteomes" id="UP000594262"/>
    </source>
</evidence>
<evidence type="ECO:0000256" key="12">
    <source>
        <dbReference type="SAM" id="SignalP"/>
    </source>
</evidence>
<evidence type="ECO:0000256" key="8">
    <source>
        <dbReference type="ARBA" id="ARBA00023136"/>
    </source>
</evidence>
<evidence type="ECO:0000313" key="15">
    <source>
        <dbReference type="EnsemblMetazoa" id="CLYHEMP014799.1"/>
    </source>
</evidence>
<dbReference type="GO" id="GO:0046920">
    <property type="term" value="F:alpha-(1-&gt;3)-fucosyltransferase activity"/>
    <property type="evidence" value="ECO:0007669"/>
    <property type="project" value="TreeGrafter"/>
</dbReference>
<dbReference type="EC" id="2.4.1.-" evidence="11"/>
<proteinExistence type="inferred from homology"/>
<dbReference type="GO" id="GO:0032580">
    <property type="term" value="C:Golgi cisterna membrane"/>
    <property type="evidence" value="ECO:0007669"/>
    <property type="project" value="UniProtKB-SubCell"/>
</dbReference>
<evidence type="ECO:0000256" key="10">
    <source>
        <dbReference type="ARBA" id="ARBA00060399"/>
    </source>
</evidence>